<dbReference type="Proteomes" id="UP001058003">
    <property type="component" value="Chromosome"/>
</dbReference>
<proteinExistence type="predicted"/>
<keyword evidence="2" id="KW-1185">Reference proteome</keyword>
<gene>
    <name evidence="1" type="ORF">Daura_15435</name>
</gene>
<sequence>MDDAVAAVIARMEAGLTRLAPTDARRHFHGTYLRTTYAVAAEIDRGGFLDAAWLSRWDVAFAELYLDAFDADLAGDTAGGTVPRPWRIAFDTARDRPDLPPLRHVLLGMNAHINYDLPQSLIAVISPAEFDDPAVRAARERDHTHIDTVLLARVGAEEAEGRAAARPGLLDRILAPANRAATRRLLTEARAKVWRNTAVLDAARRQGVTAYTDGVRHLEDAAAAKLTTLTAPGQVLLRLARTGFGVLIPGA</sequence>
<dbReference type="Pfam" id="PF19458">
    <property type="entry name" value="DUF5995"/>
    <property type="match status" value="1"/>
</dbReference>
<dbReference type="AlphaFoldDB" id="A0A9Q9IKU9"/>
<dbReference type="EMBL" id="CP073767">
    <property type="protein sequence ID" value="UWZ57421.1"/>
    <property type="molecule type" value="Genomic_DNA"/>
</dbReference>
<dbReference type="InterPro" id="IPR046037">
    <property type="entry name" value="DUF5995"/>
</dbReference>
<evidence type="ECO:0000313" key="1">
    <source>
        <dbReference type="EMBL" id="UWZ57421.1"/>
    </source>
</evidence>
<accession>A0A9Q9IKU9</accession>
<name>A0A9Q9IKU9_9ACTN</name>
<protein>
    <submittedName>
        <fullName evidence="1">Uncharacterized protein</fullName>
    </submittedName>
</protein>
<organism evidence="1 2">
    <name type="scientific">Dactylosporangium aurantiacum</name>
    <dbReference type="NCBI Taxonomy" id="35754"/>
    <lineage>
        <taxon>Bacteria</taxon>
        <taxon>Bacillati</taxon>
        <taxon>Actinomycetota</taxon>
        <taxon>Actinomycetes</taxon>
        <taxon>Micromonosporales</taxon>
        <taxon>Micromonosporaceae</taxon>
        <taxon>Dactylosporangium</taxon>
    </lineage>
</organism>
<dbReference type="KEGG" id="daur:Daura_15435"/>
<dbReference type="OrthoDB" id="583431at2"/>
<evidence type="ECO:0000313" key="2">
    <source>
        <dbReference type="Proteomes" id="UP001058003"/>
    </source>
</evidence>
<reference evidence="1" key="1">
    <citation type="submission" date="2021-04" db="EMBL/GenBank/DDBJ databases">
        <title>Dactylosporangium aurantiacum NRRL B-8018 full assembly.</title>
        <authorList>
            <person name="Hartkoorn R.C."/>
            <person name="Beaudoing E."/>
            <person name="Hot D."/>
        </authorList>
    </citation>
    <scope>NUCLEOTIDE SEQUENCE</scope>
    <source>
        <strain evidence="1">NRRL B-8018</strain>
    </source>
</reference>
<dbReference type="RefSeq" id="WP_033360297.1">
    <property type="nucleotide sequence ID" value="NZ_CP073767.1"/>
</dbReference>